<dbReference type="AlphaFoldDB" id="A0A0J1I418"/>
<dbReference type="PATRIC" id="fig|1397.4.peg.3835"/>
<sequence length="72" mass="7589">MANQIDTNKLKQAEAASSIVKDMITSAIEQSAANTTLASEALKQASNEVAGGFLYLLCLIKFSKGNGGKNLR</sequence>
<dbReference type="EMBL" id="LDPH01000038">
    <property type="protein sequence ID" value="KLV20686.1"/>
    <property type="molecule type" value="Genomic_DNA"/>
</dbReference>
<comment type="caution">
    <text evidence="1">The sequence shown here is derived from an EMBL/GenBank/DDBJ whole genome shotgun (WGS) entry which is preliminary data.</text>
</comment>
<keyword evidence="2" id="KW-1185">Reference proteome</keyword>
<accession>A0A0J1I418</accession>
<proteinExistence type="predicted"/>
<organism evidence="1 2">
    <name type="scientific">Niallia circulans</name>
    <name type="common">Bacillus circulans</name>
    <dbReference type="NCBI Taxonomy" id="1397"/>
    <lineage>
        <taxon>Bacteria</taxon>
        <taxon>Bacillati</taxon>
        <taxon>Bacillota</taxon>
        <taxon>Bacilli</taxon>
        <taxon>Bacillales</taxon>
        <taxon>Bacillaceae</taxon>
        <taxon>Niallia</taxon>
    </lineage>
</organism>
<evidence type="ECO:0000313" key="2">
    <source>
        <dbReference type="Proteomes" id="UP000036045"/>
    </source>
</evidence>
<gene>
    <name evidence="1" type="ORF">ABW02_23470</name>
</gene>
<protein>
    <submittedName>
        <fullName evidence="1">Uncharacterized protein</fullName>
    </submittedName>
</protein>
<dbReference type="Proteomes" id="UP000036045">
    <property type="component" value="Unassembled WGS sequence"/>
</dbReference>
<evidence type="ECO:0000313" key="1">
    <source>
        <dbReference type="EMBL" id="KLV20686.1"/>
    </source>
</evidence>
<name>A0A0J1I418_NIACI</name>
<dbReference type="RefSeq" id="WP_035416354.1">
    <property type="nucleotide sequence ID" value="NZ_JADYUA010000062.1"/>
</dbReference>
<reference evidence="1 2" key="1">
    <citation type="submission" date="2015-05" db="EMBL/GenBank/DDBJ databases">
        <title>Whole genome sequence and identification of bacterial endophytes from Costus igneus.</title>
        <authorList>
            <person name="Lee Y.P."/>
            <person name="Gan H.M."/>
            <person name="Eng W."/>
            <person name="Wheatley M.S."/>
            <person name="Caraballo A."/>
            <person name="Polter S."/>
            <person name="Savka M.A."/>
            <person name="Hudson A.O."/>
        </authorList>
    </citation>
    <scope>NUCLEOTIDE SEQUENCE [LARGE SCALE GENOMIC DNA]</scope>
    <source>
        <strain evidence="1 2">RIT379</strain>
    </source>
</reference>